<evidence type="ECO:0000256" key="3">
    <source>
        <dbReference type="ARBA" id="ARBA00023235"/>
    </source>
</evidence>
<dbReference type="HAMAP" id="MF_00171">
    <property type="entry name" value="TruA"/>
    <property type="match status" value="1"/>
</dbReference>
<dbReference type="Gene3D" id="3.30.70.660">
    <property type="entry name" value="Pseudouridine synthase I, catalytic domain, C-terminal subdomain"/>
    <property type="match status" value="1"/>
</dbReference>
<sequence>MRRIKLTVAYDGTNYCGWQIQPNGITVEEVLNRALSRLTGEELRVTGASRTDAGVHARGNIAVFDTASTIPAERFAYAVNPLLPEDIAVVNSEEVPQDWHPRYRNSVKTYEYRILNREMPDPLRRKYTWHVSFPLDLDKMRAAAEYLKGEHDFRSFCSVHTGAKTTVRTVCTLDIEKTGDEIIIRISGNGFLYNMVRIIAGTLTEVGRGLRTPENVKKILEAEEREKSGATAPPQGLTLISIEYK</sequence>
<accession>A0A9D2T301</accession>
<dbReference type="PANTHER" id="PTHR11142">
    <property type="entry name" value="PSEUDOURIDYLATE SYNTHASE"/>
    <property type="match status" value="1"/>
</dbReference>
<name>A0A9D2T301_9FIRM</name>
<dbReference type="EC" id="5.4.99.12" evidence="4"/>
<dbReference type="PANTHER" id="PTHR11142:SF0">
    <property type="entry name" value="TRNA PSEUDOURIDINE SYNTHASE-LIKE 1"/>
    <property type="match status" value="1"/>
</dbReference>
<dbReference type="AlphaFoldDB" id="A0A9D2T301"/>
<dbReference type="InterPro" id="IPR020094">
    <property type="entry name" value="TruA/RsuA/RluB/E/F_N"/>
</dbReference>
<feature type="binding site" evidence="4 6">
    <location>
        <position position="110"/>
    </location>
    <ligand>
        <name>substrate</name>
    </ligand>
</feature>
<dbReference type="EMBL" id="DWWI01000177">
    <property type="protein sequence ID" value="HJC43679.1"/>
    <property type="molecule type" value="Genomic_DNA"/>
</dbReference>
<organism evidence="9 10">
    <name type="scientific">Candidatus Mediterraneibacter gallistercoris</name>
    <dbReference type="NCBI Taxonomy" id="2838671"/>
    <lineage>
        <taxon>Bacteria</taxon>
        <taxon>Bacillati</taxon>
        <taxon>Bacillota</taxon>
        <taxon>Clostridia</taxon>
        <taxon>Lachnospirales</taxon>
        <taxon>Lachnospiraceae</taxon>
        <taxon>Mediterraneibacter</taxon>
    </lineage>
</organism>
<feature type="domain" description="Pseudouridine synthase I TruA alpha/beta" evidence="8">
    <location>
        <begin position="143"/>
        <end position="244"/>
    </location>
</feature>
<proteinExistence type="inferred from homology"/>
<comment type="subunit">
    <text evidence="4">Homodimer.</text>
</comment>
<comment type="catalytic activity">
    <reaction evidence="4 7">
        <text>uridine(38/39/40) in tRNA = pseudouridine(38/39/40) in tRNA</text>
        <dbReference type="Rhea" id="RHEA:22376"/>
        <dbReference type="Rhea" id="RHEA-COMP:10085"/>
        <dbReference type="Rhea" id="RHEA-COMP:10087"/>
        <dbReference type="ChEBI" id="CHEBI:65314"/>
        <dbReference type="ChEBI" id="CHEBI:65315"/>
        <dbReference type="EC" id="5.4.99.12"/>
    </reaction>
</comment>
<evidence type="ECO:0000256" key="2">
    <source>
        <dbReference type="ARBA" id="ARBA00022694"/>
    </source>
</evidence>
<dbReference type="InterPro" id="IPR020097">
    <property type="entry name" value="PsdUridine_synth_TruA_a/b_dom"/>
</dbReference>
<dbReference type="GO" id="GO:0160147">
    <property type="term" value="F:tRNA pseudouridine(38-40) synthase activity"/>
    <property type="evidence" value="ECO:0007669"/>
    <property type="project" value="UniProtKB-EC"/>
</dbReference>
<dbReference type="InterPro" id="IPR020095">
    <property type="entry name" value="PsdUridine_synth_TruA_C"/>
</dbReference>
<protein>
    <recommendedName>
        <fullName evidence="4">tRNA pseudouridine synthase A</fullName>
        <ecNumber evidence="4">5.4.99.12</ecNumber>
    </recommendedName>
    <alternativeName>
        <fullName evidence="4">tRNA pseudouridine(38-40) synthase</fullName>
    </alternativeName>
    <alternativeName>
        <fullName evidence="4">tRNA pseudouridylate synthase I</fullName>
    </alternativeName>
    <alternativeName>
        <fullName evidence="4">tRNA-uridine isomerase I</fullName>
    </alternativeName>
</protein>
<dbReference type="Gene3D" id="3.30.70.580">
    <property type="entry name" value="Pseudouridine synthase I, catalytic domain, N-terminal subdomain"/>
    <property type="match status" value="1"/>
</dbReference>
<comment type="caution">
    <text evidence="9">The sequence shown here is derived from an EMBL/GenBank/DDBJ whole genome shotgun (WGS) entry which is preliminary data.</text>
</comment>
<gene>
    <name evidence="4 9" type="primary">truA</name>
    <name evidence="9" type="ORF">H9756_08385</name>
</gene>
<evidence type="ECO:0000313" key="9">
    <source>
        <dbReference type="EMBL" id="HJC43679.1"/>
    </source>
</evidence>
<feature type="domain" description="Pseudouridine synthase I TruA alpha/beta" evidence="8">
    <location>
        <begin position="8"/>
        <end position="103"/>
    </location>
</feature>
<dbReference type="InterPro" id="IPR020103">
    <property type="entry name" value="PsdUridine_synth_cat_dom_sf"/>
</dbReference>
<dbReference type="FunFam" id="3.30.70.580:FF:000001">
    <property type="entry name" value="tRNA pseudouridine synthase A"/>
    <property type="match status" value="1"/>
</dbReference>
<evidence type="ECO:0000313" key="10">
    <source>
        <dbReference type="Proteomes" id="UP000823895"/>
    </source>
</evidence>
<evidence type="ECO:0000256" key="6">
    <source>
        <dbReference type="PIRSR" id="PIRSR001430-2"/>
    </source>
</evidence>
<comment type="similarity">
    <text evidence="1 4 7">Belongs to the tRNA pseudouridine synthase TruA family.</text>
</comment>
<comment type="function">
    <text evidence="4">Formation of pseudouridine at positions 38, 39 and 40 in the anticodon stem and loop of transfer RNAs.</text>
</comment>
<evidence type="ECO:0000256" key="4">
    <source>
        <dbReference type="HAMAP-Rule" id="MF_00171"/>
    </source>
</evidence>
<feature type="active site" description="Nucleophile" evidence="4 5">
    <location>
        <position position="52"/>
    </location>
</feature>
<evidence type="ECO:0000259" key="8">
    <source>
        <dbReference type="Pfam" id="PF01416"/>
    </source>
</evidence>
<dbReference type="Pfam" id="PF01416">
    <property type="entry name" value="PseudoU_synth_1"/>
    <property type="match status" value="2"/>
</dbReference>
<dbReference type="SUPFAM" id="SSF55120">
    <property type="entry name" value="Pseudouridine synthase"/>
    <property type="match status" value="1"/>
</dbReference>
<dbReference type="InterPro" id="IPR001406">
    <property type="entry name" value="PsdUridine_synth_TruA"/>
</dbReference>
<dbReference type="CDD" id="cd02570">
    <property type="entry name" value="PseudoU_synth_EcTruA"/>
    <property type="match status" value="1"/>
</dbReference>
<comment type="caution">
    <text evidence="4">Lacks conserved residue(s) required for the propagation of feature annotation.</text>
</comment>
<evidence type="ECO:0000256" key="5">
    <source>
        <dbReference type="PIRSR" id="PIRSR001430-1"/>
    </source>
</evidence>
<evidence type="ECO:0000256" key="7">
    <source>
        <dbReference type="RuleBase" id="RU003792"/>
    </source>
</evidence>
<dbReference type="GO" id="GO:0003723">
    <property type="term" value="F:RNA binding"/>
    <property type="evidence" value="ECO:0007669"/>
    <property type="project" value="InterPro"/>
</dbReference>
<keyword evidence="2 4" id="KW-0819">tRNA processing</keyword>
<dbReference type="Proteomes" id="UP000823895">
    <property type="component" value="Unassembled WGS sequence"/>
</dbReference>
<dbReference type="GO" id="GO:0031119">
    <property type="term" value="P:tRNA pseudouridine synthesis"/>
    <property type="evidence" value="ECO:0007669"/>
    <property type="project" value="UniProtKB-UniRule"/>
</dbReference>
<reference evidence="9" key="1">
    <citation type="journal article" date="2021" name="PeerJ">
        <title>Extensive microbial diversity within the chicken gut microbiome revealed by metagenomics and culture.</title>
        <authorList>
            <person name="Gilroy R."/>
            <person name="Ravi A."/>
            <person name="Getino M."/>
            <person name="Pursley I."/>
            <person name="Horton D.L."/>
            <person name="Alikhan N.F."/>
            <person name="Baker D."/>
            <person name="Gharbi K."/>
            <person name="Hall N."/>
            <person name="Watson M."/>
            <person name="Adriaenssens E.M."/>
            <person name="Foster-Nyarko E."/>
            <person name="Jarju S."/>
            <person name="Secka A."/>
            <person name="Antonio M."/>
            <person name="Oren A."/>
            <person name="Chaudhuri R.R."/>
            <person name="La Ragione R."/>
            <person name="Hildebrand F."/>
            <person name="Pallen M.J."/>
        </authorList>
    </citation>
    <scope>NUCLEOTIDE SEQUENCE</scope>
    <source>
        <strain evidence="9">CHK165-2605</strain>
    </source>
</reference>
<dbReference type="NCBIfam" id="TIGR00071">
    <property type="entry name" value="hisT_truA"/>
    <property type="match status" value="1"/>
</dbReference>
<dbReference type="PIRSF" id="PIRSF001430">
    <property type="entry name" value="tRNA_psdUrid_synth"/>
    <property type="match status" value="1"/>
</dbReference>
<evidence type="ECO:0000256" key="1">
    <source>
        <dbReference type="ARBA" id="ARBA00009375"/>
    </source>
</evidence>
<keyword evidence="3 4" id="KW-0413">Isomerase</keyword>
<reference evidence="9" key="2">
    <citation type="submission" date="2021-04" db="EMBL/GenBank/DDBJ databases">
        <authorList>
            <person name="Gilroy R."/>
        </authorList>
    </citation>
    <scope>NUCLEOTIDE SEQUENCE</scope>
    <source>
        <strain evidence="9">CHK165-2605</strain>
    </source>
</reference>